<sequence length="75" mass="8311">MRINELNVRLREQARSLRFAVVGVTGRRSALLTKGSIQPLKIRGAESLLHLHFRVAVFKHPNHFGGVPRSGGDAI</sequence>
<dbReference type="AlphaFoldDB" id="F3CE44"/>
<protein>
    <submittedName>
        <fullName evidence="1">Uncharacterized protein</fullName>
    </submittedName>
</protein>
<name>F3CE44_PSESG</name>
<proteinExistence type="predicted"/>
<dbReference type="Proteomes" id="UP000005466">
    <property type="component" value="Unassembled WGS sequence"/>
</dbReference>
<dbReference type="EMBL" id="ADWY01001835">
    <property type="protein sequence ID" value="EGH17536.1"/>
    <property type="molecule type" value="Genomic_DNA"/>
</dbReference>
<dbReference type="BioCyc" id="PSYR875330:G11XH-6027-MONOMER"/>
<comment type="caution">
    <text evidence="1">The sequence shown here is derived from an EMBL/GenBank/DDBJ whole genome shotgun (WGS) entry which is preliminary data.</text>
</comment>
<evidence type="ECO:0000313" key="2">
    <source>
        <dbReference type="Proteomes" id="UP000005466"/>
    </source>
</evidence>
<organism evidence="1 2">
    <name type="scientific">Pseudomonas savastanoi pv. glycinea str. race 4</name>
    <dbReference type="NCBI Taxonomy" id="875330"/>
    <lineage>
        <taxon>Bacteria</taxon>
        <taxon>Pseudomonadati</taxon>
        <taxon>Pseudomonadota</taxon>
        <taxon>Gammaproteobacteria</taxon>
        <taxon>Pseudomonadales</taxon>
        <taxon>Pseudomonadaceae</taxon>
        <taxon>Pseudomonas</taxon>
    </lineage>
</organism>
<reference evidence="1 2" key="1">
    <citation type="journal article" date="2011" name="PLoS Pathog.">
        <title>Dynamic evolution of pathogenicity revealed by sequencing and comparative genomics of 19 Pseudomonas syringae isolates.</title>
        <authorList>
            <person name="Baltrus D.A."/>
            <person name="Nishimura M.T."/>
            <person name="Romanchuk A."/>
            <person name="Chang J.H."/>
            <person name="Mukhtar M.S."/>
            <person name="Cherkis K."/>
            <person name="Roach J."/>
            <person name="Grant S.R."/>
            <person name="Jones C.D."/>
            <person name="Dangl J.L."/>
        </authorList>
    </citation>
    <scope>NUCLEOTIDE SEQUENCE [LARGE SCALE GENOMIC DNA]</scope>
    <source>
        <strain evidence="2">race 4</strain>
    </source>
</reference>
<accession>F3CE44</accession>
<gene>
    <name evidence="1" type="ORF">Pgy4_31731</name>
</gene>
<dbReference type="HOGENOM" id="CLU_2668331_0_0_6"/>
<evidence type="ECO:0000313" key="1">
    <source>
        <dbReference type="EMBL" id="EGH17536.1"/>
    </source>
</evidence>